<evidence type="ECO:0000313" key="1">
    <source>
        <dbReference type="EMBL" id="KTF06259.1"/>
    </source>
</evidence>
<dbReference type="EMBL" id="AYSL01001265">
    <property type="protein sequence ID" value="KTF06259.1"/>
    <property type="molecule type" value="Genomic_DNA"/>
</dbReference>
<name>A0A1B6NS28_9ZZZZ</name>
<accession>A0A1B6NS28</accession>
<dbReference type="AlphaFoldDB" id="A0A1B6NS28"/>
<organism evidence="1">
    <name type="scientific">marine sediment metagenome</name>
    <dbReference type="NCBI Taxonomy" id="412755"/>
    <lineage>
        <taxon>unclassified sequences</taxon>
        <taxon>metagenomes</taxon>
        <taxon>ecological metagenomes</taxon>
    </lineage>
</organism>
<comment type="caution">
    <text evidence="1">The sequence shown here is derived from an EMBL/GenBank/DDBJ whole genome shotgun (WGS) entry which is preliminary data.</text>
</comment>
<sequence>MLLKREADAVAQLLGETNSSKEVQLDKNVIDLKLLLEKVLNQEKLLASYAGMKVGVFGTRQLSILIANALRQNGALVSCFLQSTRDSINEIMDVPVKSIEEARDLALSMVINGVEGEHELDISEVLRDKLEGTKVISWRDM</sequence>
<reference evidence="1" key="1">
    <citation type="submission" date="2013-11" db="EMBL/GenBank/DDBJ databases">
        <title>Microbial diversity, functional groups and degradation webs in Northern and Southern Mediterranean and Red Sea marine crude oil polluted sites.</title>
        <authorList>
            <person name="Daffonchio D."/>
            <person name="Mapelli F."/>
            <person name="Ferrer M."/>
            <person name="Richter M."/>
            <person name="Cherif A."/>
            <person name="Malkawi H.I."/>
            <person name="Yakimov M.M."/>
            <person name="Abdel-Fattah Y.R."/>
            <person name="Blaghen M."/>
            <person name="Golyshin P.N."/>
            <person name="Kalogerakis N."/>
            <person name="Boon N."/>
            <person name="Magagnini M."/>
            <person name="Fava F."/>
        </authorList>
    </citation>
    <scope>NUCLEOTIDE SEQUENCE</scope>
</reference>
<proteinExistence type="predicted"/>
<gene>
    <name evidence="1" type="ORF">MGSAQ_002244</name>
</gene>
<protein>
    <submittedName>
        <fullName evidence="1">Uncharacterized protein</fullName>
    </submittedName>
</protein>